<dbReference type="PANTHER" id="PTHR11777">
    <property type="entry name" value="ALANYL-TRNA SYNTHETASE"/>
    <property type="match status" value="1"/>
</dbReference>
<dbReference type="PANTHER" id="PTHR11777:SF9">
    <property type="entry name" value="ALANINE--TRNA LIGASE, CYTOPLASMIC"/>
    <property type="match status" value="1"/>
</dbReference>
<dbReference type="InterPro" id="IPR018163">
    <property type="entry name" value="Thr/Ala-tRNA-synth_IIc_edit"/>
</dbReference>
<dbReference type="SMART" id="SM00863">
    <property type="entry name" value="tRNA_SAD"/>
    <property type="match status" value="1"/>
</dbReference>
<dbReference type="EC" id="6.1.1.7" evidence="2"/>
<evidence type="ECO:0000256" key="1">
    <source>
        <dbReference type="ARBA" id="ARBA00008226"/>
    </source>
</evidence>
<keyword evidence="4 11" id="KW-0436">Ligase</keyword>
<dbReference type="InterPro" id="IPR018162">
    <property type="entry name" value="Ala-tRNA-ligase_IIc_anticod-bd"/>
</dbReference>
<dbReference type="GO" id="GO:0000049">
    <property type="term" value="F:tRNA binding"/>
    <property type="evidence" value="ECO:0007669"/>
    <property type="project" value="UniProtKB-KW"/>
</dbReference>
<dbReference type="CDD" id="cd00673">
    <property type="entry name" value="AlaRS_core"/>
    <property type="match status" value="1"/>
</dbReference>
<dbReference type="Pfam" id="PF01411">
    <property type="entry name" value="tRNA-synt_2c"/>
    <property type="match status" value="1"/>
</dbReference>
<evidence type="ECO:0000313" key="11">
    <source>
        <dbReference type="EMBL" id="AKQ02309.1"/>
    </source>
</evidence>
<dbReference type="InterPro" id="IPR018165">
    <property type="entry name" value="Ala-tRNA-synth_IIc_core"/>
</dbReference>
<comment type="similarity">
    <text evidence="1">Belongs to the class-II aminoacyl-tRNA synthetase family.</text>
</comment>
<dbReference type="InterPro" id="IPR050058">
    <property type="entry name" value="Ala-tRNA_ligase"/>
</dbReference>
<dbReference type="AlphaFoldDB" id="A0A0H4TNR0"/>
<evidence type="ECO:0000256" key="4">
    <source>
        <dbReference type="ARBA" id="ARBA00022598"/>
    </source>
</evidence>
<organism evidence="11">
    <name type="scientific">uncultured Microgenomates bacterium Rifle_16ft_4_minimus_37633</name>
    <dbReference type="NCBI Taxonomy" id="1665114"/>
    <lineage>
        <taxon>Bacteria</taxon>
        <taxon>Candidatus Microgenomatota</taxon>
        <taxon>environmental samples</taxon>
    </lineage>
</organism>
<keyword evidence="3" id="KW-0820">tRNA-binding</keyword>
<keyword evidence="5" id="KW-0547">Nucleotide-binding</keyword>
<dbReference type="InterPro" id="IPR018164">
    <property type="entry name" value="Ala-tRNA-synth_IIc_N"/>
</dbReference>
<dbReference type="GO" id="GO:0005829">
    <property type="term" value="C:cytosol"/>
    <property type="evidence" value="ECO:0007669"/>
    <property type="project" value="TreeGrafter"/>
</dbReference>
<dbReference type="SUPFAM" id="SSF55186">
    <property type="entry name" value="ThrRS/AlaRS common domain"/>
    <property type="match status" value="1"/>
</dbReference>
<dbReference type="Gene3D" id="3.30.54.20">
    <property type="match status" value="1"/>
</dbReference>
<dbReference type="Gene3D" id="3.30.980.10">
    <property type="entry name" value="Threonyl-trna Synthetase, Chain A, domain 2"/>
    <property type="match status" value="1"/>
</dbReference>
<keyword evidence="7" id="KW-0694">RNA-binding</keyword>
<dbReference type="Pfam" id="PF07973">
    <property type="entry name" value="tRNA_SAD"/>
    <property type="match status" value="1"/>
</dbReference>
<name>A0A0H4TNR0_9BACT</name>
<keyword evidence="9" id="KW-0030">Aminoacyl-tRNA synthetase</keyword>
<dbReference type="GO" id="GO:0006419">
    <property type="term" value="P:alanyl-tRNA aminoacylation"/>
    <property type="evidence" value="ECO:0007669"/>
    <property type="project" value="InterPro"/>
</dbReference>
<dbReference type="EMBL" id="KT006999">
    <property type="protein sequence ID" value="AKQ02309.1"/>
    <property type="molecule type" value="Genomic_DNA"/>
</dbReference>
<proteinExistence type="inferred from homology"/>
<dbReference type="Gene3D" id="3.30.930.10">
    <property type="entry name" value="Bira Bifunctional Protein, Domain 2"/>
    <property type="match status" value="1"/>
</dbReference>
<protein>
    <recommendedName>
        <fullName evidence="2">alanine--tRNA ligase</fullName>
        <ecNumber evidence="2">6.1.1.7</ecNumber>
    </recommendedName>
</protein>
<evidence type="ECO:0000256" key="5">
    <source>
        <dbReference type="ARBA" id="ARBA00022741"/>
    </source>
</evidence>
<dbReference type="SUPFAM" id="SSF55681">
    <property type="entry name" value="Class II aaRS and biotin synthetases"/>
    <property type="match status" value="1"/>
</dbReference>
<evidence type="ECO:0000256" key="6">
    <source>
        <dbReference type="ARBA" id="ARBA00022840"/>
    </source>
</evidence>
<dbReference type="InterPro" id="IPR012947">
    <property type="entry name" value="tRNA_SAD"/>
</dbReference>
<evidence type="ECO:0000259" key="10">
    <source>
        <dbReference type="PROSITE" id="PS50860"/>
    </source>
</evidence>
<dbReference type="InterPro" id="IPR045864">
    <property type="entry name" value="aa-tRNA-synth_II/BPL/LPL"/>
</dbReference>
<dbReference type="GO" id="GO:0005524">
    <property type="term" value="F:ATP binding"/>
    <property type="evidence" value="ECO:0007669"/>
    <property type="project" value="UniProtKB-KW"/>
</dbReference>
<keyword evidence="8" id="KW-0648">Protein biosynthesis</keyword>
<evidence type="ECO:0000256" key="7">
    <source>
        <dbReference type="ARBA" id="ARBA00022884"/>
    </source>
</evidence>
<dbReference type="FunFam" id="3.30.980.10:FF:000004">
    <property type="entry name" value="Alanine--tRNA ligase, cytoplasmic"/>
    <property type="match status" value="1"/>
</dbReference>
<evidence type="ECO:0000256" key="3">
    <source>
        <dbReference type="ARBA" id="ARBA00022555"/>
    </source>
</evidence>
<gene>
    <name evidence="11" type="primary">alaS</name>
</gene>
<dbReference type="PROSITE" id="PS50860">
    <property type="entry name" value="AA_TRNA_LIGASE_II_ALA"/>
    <property type="match status" value="1"/>
</dbReference>
<evidence type="ECO:0000256" key="9">
    <source>
        <dbReference type="ARBA" id="ARBA00023146"/>
    </source>
</evidence>
<evidence type="ECO:0000256" key="2">
    <source>
        <dbReference type="ARBA" id="ARBA00013168"/>
    </source>
</evidence>
<reference evidence="11" key="1">
    <citation type="journal article" date="2015" name="ISME J.">
        <title>Aquifer environment selects for microbial species cohorts in sediment and groundwater.</title>
        <authorList>
            <person name="Hug L.A."/>
            <person name="Thomas B.C."/>
            <person name="Brown C.T."/>
            <person name="Frischkorn K.R."/>
            <person name="Williams K.H."/>
            <person name="Tringe S.G."/>
            <person name="Banfield J.F."/>
        </authorList>
    </citation>
    <scope>NUCLEOTIDE SEQUENCE</scope>
</reference>
<feature type="domain" description="Alanyl-transfer RNA synthetases family profile" evidence="10">
    <location>
        <begin position="1"/>
        <end position="606"/>
    </location>
</feature>
<dbReference type="GO" id="GO:0004813">
    <property type="term" value="F:alanine-tRNA ligase activity"/>
    <property type="evidence" value="ECO:0007669"/>
    <property type="project" value="UniProtKB-EC"/>
</dbReference>
<accession>A0A0H4TNR0</accession>
<dbReference type="GO" id="GO:0002161">
    <property type="term" value="F:aminoacyl-tRNA deacylase activity"/>
    <property type="evidence" value="ECO:0007669"/>
    <property type="project" value="TreeGrafter"/>
</dbReference>
<keyword evidence="6" id="KW-0067">ATP-binding</keyword>
<dbReference type="SUPFAM" id="SSF101353">
    <property type="entry name" value="Putative anticodon-binding domain of alanyl-tRNA synthetase (AlaRS)"/>
    <property type="match status" value="1"/>
</dbReference>
<sequence>MTGKEVREKFLKFFKGAPRSHVEISPAPLVLENDPTTLFTSSGMQPLVLFLMGESHPNGKRLVDSQPSLRTTDIDEVGDNRHLTFLEMLGNWSLGDYFKKEQLPWFYEFLTKELELDKEKIWVSVFEGNEQVPRDEESAEIWRSLGITEERIHYYGVEKNWWSRSGTPEQMPVGEIGGPDSEVFYDFGKELGLHDVFLDRGNPCHPNCECGRFLEIGNSVFMQYKKVGDGKLEELPQRNVDFGGGLERLTAATINNPDVFATDLFKGLIELVGKNTHKDYDSNMSDFRVIADHVRAAVFLADLGITPSNKEHGYVLRRLIRRACVKLRQLKGNLNNNDFSDLVGETYKIFSGVYLNSGVKNTLTIIEEEVDKFIKTLDRGLKELGKLEQIDARVAFNLYQSYGFPLEITKELAEEKGQKLDLEKFKKEFDKHKDLSRTTSAGVFKGGLADHSPEVVKLHTATHLLLTSLREVLGEHVVQKGQNITKERSRFDFPNPEKLTDDQLQKVENFINGIINKDLPIKFEVMPKDQALATGAIHAFNEKYTDTVKIYYVGEELDDAISREFCGGPHVTHTGEIGSVKIKKQEKIGSGIIRLYIILNNSEFIS</sequence>
<evidence type="ECO:0000256" key="8">
    <source>
        <dbReference type="ARBA" id="ARBA00022917"/>
    </source>
</evidence>
<dbReference type="InterPro" id="IPR002318">
    <property type="entry name" value="Ala-tRNA-lgiase_IIc"/>
</dbReference>
<dbReference type="NCBIfam" id="NF002436">
    <property type="entry name" value="PRK01584.1"/>
    <property type="match status" value="1"/>
</dbReference>
<dbReference type="PRINTS" id="PR00980">
    <property type="entry name" value="TRNASYNTHALA"/>
</dbReference>